<comment type="caution">
    <text evidence="2">The sequence shown here is derived from an EMBL/GenBank/DDBJ whole genome shotgun (WGS) entry which is preliminary data.</text>
</comment>
<reference evidence="2" key="1">
    <citation type="submission" date="2019-10" db="EMBL/GenBank/DDBJ databases">
        <authorList>
            <consortium name="DOE Joint Genome Institute"/>
            <person name="Kuo A."/>
            <person name="Miyauchi S."/>
            <person name="Kiss E."/>
            <person name="Drula E."/>
            <person name="Kohler A."/>
            <person name="Sanchez-Garcia M."/>
            <person name="Andreopoulos B."/>
            <person name="Barry K.W."/>
            <person name="Bonito G."/>
            <person name="Buee M."/>
            <person name="Carver A."/>
            <person name="Chen C."/>
            <person name="Cichocki N."/>
            <person name="Clum A."/>
            <person name="Culley D."/>
            <person name="Crous P.W."/>
            <person name="Fauchery L."/>
            <person name="Girlanda M."/>
            <person name="Hayes R."/>
            <person name="Keri Z."/>
            <person name="LaButti K."/>
            <person name="Lipzen A."/>
            <person name="Lombard V."/>
            <person name="Magnuson J."/>
            <person name="Maillard F."/>
            <person name="Morin E."/>
            <person name="Murat C."/>
            <person name="Nolan M."/>
            <person name="Ohm R."/>
            <person name="Pangilinan J."/>
            <person name="Pereira M."/>
            <person name="Perotto S."/>
            <person name="Peter M."/>
            <person name="Riley R."/>
            <person name="Sitrit Y."/>
            <person name="Stielow B."/>
            <person name="Szollosi G."/>
            <person name="Zifcakova L."/>
            <person name="Stursova M."/>
            <person name="Spatafora J.W."/>
            <person name="Tedersoo L."/>
            <person name="Vaario L.-M."/>
            <person name="Yamada A."/>
            <person name="Yan M."/>
            <person name="Wang P."/>
            <person name="Xu J."/>
            <person name="Bruns T."/>
            <person name="Baldrian P."/>
            <person name="Vilgalys R."/>
            <person name="Henrissat B."/>
            <person name="Grigoriev I.V."/>
            <person name="Hibbett D."/>
            <person name="Nagy L.G."/>
            <person name="Martin F.M."/>
        </authorList>
    </citation>
    <scope>NUCLEOTIDE SEQUENCE</scope>
    <source>
        <strain evidence="2">Prilba</strain>
    </source>
</reference>
<dbReference type="InterPro" id="IPR036770">
    <property type="entry name" value="Ankyrin_rpt-contain_sf"/>
</dbReference>
<dbReference type="Gene3D" id="1.25.40.20">
    <property type="entry name" value="Ankyrin repeat-containing domain"/>
    <property type="match status" value="1"/>
</dbReference>
<dbReference type="OrthoDB" id="194358at2759"/>
<evidence type="ECO:0000256" key="1">
    <source>
        <dbReference type="PROSITE-ProRule" id="PRU00023"/>
    </source>
</evidence>
<dbReference type="AlphaFoldDB" id="A0A9P5N5B7"/>
<dbReference type="Proteomes" id="UP000759537">
    <property type="component" value="Unassembled WGS sequence"/>
</dbReference>
<gene>
    <name evidence="2" type="ORF">DFH94DRAFT_712219</name>
</gene>
<protein>
    <submittedName>
        <fullName evidence="2">Uncharacterized protein</fullName>
    </submittedName>
</protein>
<evidence type="ECO:0000313" key="3">
    <source>
        <dbReference type="Proteomes" id="UP000759537"/>
    </source>
</evidence>
<sequence>MSGKLEVAYLLLEHGADMEAEDSMGRTPLQVASEQQHDEITKLLSERHISKNT</sequence>
<keyword evidence="1" id="KW-0040">ANK repeat</keyword>
<dbReference type="EMBL" id="WHVB01000002">
    <property type="protein sequence ID" value="KAF8486295.1"/>
    <property type="molecule type" value="Genomic_DNA"/>
</dbReference>
<dbReference type="PROSITE" id="PS50088">
    <property type="entry name" value="ANK_REPEAT"/>
    <property type="match status" value="1"/>
</dbReference>
<keyword evidence="3" id="KW-1185">Reference proteome</keyword>
<evidence type="ECO:0000313" key="2">
    <source>
        <dbReference type="EMBL" id="KAF8486295.1"/>
    </source>
</evidence>
<accession>A0A9P5N5B7</accession>
<dbReference type="InterPro" id="IPR002110">
    <property type="entry name" value="Ankyrin_rpt"/>
</dbReference>
<dbReference type="Pfam" id="PF12796">
    <property type="entry name" value="Ank_2"/>
    <property type="match status" value="1"/>
</dbReference>
<organism evidence="2 3">
    <name type="scientific">Russula ochroleuca</name>
    <dbReference type="NCBI Taxonomy" id="152965"/>
    <lineage>
        <taxon>Eukaryota</taxon>
        <taxon>Fungi</taxon>
        <taxon>Dikarya</taxon>
        <taxon>Basidiomycota</taxon>
        <taxon>Agaricomycotina</taxon>
        <taxon>Agaricomycetes</taxon>
        <taxon>Russulales</taxon>
        <taxon>Russulaceae</taxon>
        <taxon>Russula</taxon>
    </lineage>
</organism>
<proteinExistence type="predicted"/>
<feature type="repeat" description="ANK" evidence="1">
    <location>
        <begin position="1"/>
        <end position="23"/>
    </location>
</feature>
<dbReference type="SUPFAM" id="SSF48403">
    <property type="entry name" value="Ankyrin repeat"/>
    <property type="match status" value="1"/>
</dbReference>
<reference evidence="2" key="2">
    <citation type="journal article" date="2020" name="Nat. Commun.">
        <title>Large-scale genome sequencing of mycorrhizal fungi provides insights into the early evolution of symbiotic traits.</title>
        <authorList>
            <person name="Miyauchi S."/>
            <person name="Kiss E."/>
            <person name="Kuo A."/>
            <person name="Drula E."/>
            <person name="Kohler A."/>
            <person name="Sanchez-Garcia M."/>
            <person name="Morin E."/>
            <person name="Andreopoulos B."/>
            <person name="Barry K.W."/>
            <person name="Bonito G."/>
            <person name="Buee M."/>
            <person name="Carver A."/>
            <person name="Chen C."/>
            <person name="Cichocki N."/>
            <person name="Clum A."/>
            <person name="Culley D."/>
            <person name="Crous P.W."/>
            <person name="Fauchery L."/>
            <person name="Girlanda M."/>
            <person name="Hayes R.D."/>
            <person name="Keri Z."/>
            <person name="LaButti K."/>
            <person name="Lipzen A."/>
            <person name="Lombard V."/>
            <person name="Magnuson J."/>
            <person name="Maillard F."/>
            <person name="Murat C."/>
            <person name="Nolan M."/>
            <person name="Ohm R.A."/>
            <person name="Pangilinan J."/>
            <person name="Pereira M.F."/>
            <person name="Perotto S."/>
            <person name="Peter M."/>
            <person name="Pfister S."/>
            <person name="Riley R."/>
            <person name="Sitrit Y."/>
            <person name="Stielow J.B."/>
            <person name="Szollosi G."/>
            <person name="Zifcakova L."/>
            <person name="Stursova M."/>
            <person name="Spatafora J.W."/>
            <person name="Tedersoo L."/>
            <person name="Vaario L.M."/>
            <person name="Yamada A."/>
            <person name="Yan M."/>
            <person name="Wang P."/>
            <person name="Xu J."/>
            <person name="Bruns T."/>
            <person name="Baldrian P."/>
            <person name="Vilgalys R."/>
            <person name="Dunand C."/>
            <person name="Henrissat B."/>
            <person name="Grigoriev I.V."/>
            <person name="Hibbett D."/>
            <person name="Nagy L.G."/>
            <person name="Martin F.M."/>
        </authorList>
    </citation>
    <scope>NUCLEOTIDE SEQUENCE</scope>
    <source>
        <strain evidence="2">Prilba</strain>
    </source>
</reference>
<name>A0A9P5N5B7_9AGAM</name>